<dbReference type="Gene3D" id="3.40.50.300">
    <property type="entry name" value="P-loop containing nucleotide triphosphate hydrolases"/>
    <property type="match status" value="1"/>
</dbReference>
<accession>A0AA43QNW5</accession>
<dbReference type="InterPro" id="IPR027417">
    <property type="entry name" value="P-loop_NTPase"/>
</dbReference>
<evidence type="ECO:0000313" key="1">
    <source>
        <dbReference type="EMBL" id="MDI1488809.1"/>
    </source>
</evidence>
<comment type="caution">
    <text evidence="1">The sequence shown here is derived from an EMBL/GenBank/DDBJ whole genome shotgun (WGS) entry which is preliminary data.</text>
</comment>
<dbReference type="EMBL" id="JAPUFD010000008">
    <property type="protein sequence ID" value="MDI1488809.1"/>
    <property type="molecule type" value="Genomic_DNA"/>
</dbReference>
<keyword evidence="2" id="KW-1185">Reference proteome</keyword>
<dbReference type="AlphaFoldDB" id="A0AA43QNW5"/>
<name>A0AA43QNW5_9LECA</name>
<evidence type="ECO:0000313" key="2">
    <source>
        <dbReference type="Proteomes" id="UP001161017"/>
    </source>
</evidence>
<proteinExistence type="predicted"/>
<gene>
    <name evidence="1" type="ORF">OHK93_008085</name>
</gene>
<sequence>MFIGLNGVQELAASYPANPLIQRRGQPSTHDVSLATDVLARLRRCEQVKLPSYDKAAFHGQGDQAPCEQWRVVNAPDEPKVRIVLLEGWCIGFKALSDGELRRRWESAKAQEGAGVYDGRLAFASLCNISVVNAALKQYDEITKQLDAMIHIDTADLKLVYQWRLEQEQALRKCRGTGMTDEQLITFIDGYYPSYELYTEDMRAGVMKRPAEQLRLIIGEDRKVQEVLQM</sequence>
<organism evidence="1 2">
    <name type="scientific">Ramalina farinacea</name>
    <dbReference type="NCBI Taxonomy" id="258253"/>
    <lineage>
        <taxon>Eukaryota</taxon>
        <taxon>Fungi</taxon>
        <taxon>Dikarya</taxon>
        <taxon>Ascomycota</taxon>
        <taxon>Pezizomycotina</taxon>
        <taxon>Lecanoromycetes</taxon>
        <taxon>OSLEUM clade</taxon>
        <taxon>Lecanoromycetidae</taxon>
        <taxon>Lecanorales</taxon>
        <taxon>Lecanorineae</taxon>
        <taxon>Ramalinaceae</taxon>
        <taxon>Ramalina</taxon>
    </lineage>
</organism>
<dbReference type="SUPFAM" id="SSF52540">
    <property type="entry name" value="P-loop containing nucleoside triphosphate hydrolases"/>
    <property type="match status" value="1"/>
</dbReference>
<protein>
    <submittedName>
        <fullName evidence="1">Uncharacterized protein</fullName>
    </submittedName>
</protein>
<reference evidence="1" key="1">
    <citation type="journal article" date="2023" name="Genome Biol. Evol.">
        <title>First Whole Genome Sequence and Flow Cytometry Genome Size Data for the Lichen-Forming Fungus Ramalina farinacea (Ascomycota).</title>
        <authorList>
            <person name="Llewellyn T."/>
            <person name="Mian S."/>
            <person name="Hill R."/>
            <person name="Leitch I.J."/>
            <person name="Gaya E."/>
        </authorList>
    </citation>
    <scope>NUCLEOTIDE SEQUENCE</scope>
    <source>
        <strain evidence="1">LIQ254RAFAR</strain>
    </source>
</reference>
<dbReference type="Proteomes" id="UP001161017">
    <property type="component" value="Unassembled WGS sequence"/>
</dbReference>